<sequence length="85" mass="8986">MTGIVRKGDRLSSGGEVLSGASTCQFMRKSVARAGDPVFCPTHGNNRIAQATARARIYGKSIARHGDLCECGCYLISSLPGSGRR</sequence>
<reference evidence="2 3" key="1">
    <citation type="journal article" date="2012" name="J. Bacteriol.">
        <title>Draft Genome Sequence of the Soil Bacterium Burkholderia terrae Strain BS001, Which Interacts with Fungal Surface Structures.</title>
        <authorList>
            <person name="Nazir R."/>
            <person name="Hansen M.A."/>
            <person name="Sorensen S."/>
            <person name="van Elsas J.D."/>
        </authorList>
    </citation>
    <scope>NUCLEOTIDE SEQUENCE [LARGE SCALE GENOMIC DNA]</scope>
    <source>
        <strain evidence="2 3">BS001</strain>
    </source>
</reference>
<dbReference type="Proteomes" id="UP000004980">
    <property type="component" value="Unassembled WGS sequence"/>
</dbReference>
<reference evidence="1 4" key="2">
    <citation type="submission" date="2018-01" db="EMBL/GenBank/DDBJ databases">
        <title>Species boundaries and ecological features among Paraburkholderia terrae DSMZ17804T, P. hospita DSMZ17164T and P. caribensis DSMZ13236T.</title>
        <authorList>
            <person name="Pratama A.A."/>
        </authorList>
    </citation>
    <scope>NUCLEOTIDE SEQUENCE [LARGE SCALE GENOMIC DNA]</scope>
    <source>
        <strain evidence="1 4">DSM 17164</strain>
    </source>
</reference>
<dbReference type="KEGG" id="phs:C2L64_32720"/>
<dbReference type="EMBL" id="AKAU01000041">
    <property type="protein sequence ID" value="EIN02166.1"/>
    <property type="molecule type" value="Genomic_DNA"/>
</dbReference>
<accession>A0AAN1JF40</accession>
<dbReference type="Pfam" id="PF05488">
    <property type="entry name" value="PAAR_motif"/>
    <property type="match status" value="1"/>
</dbReference>
<dbReference type="AlphaFoldDB" id="A0AAN1JF40"/>
<organism evidence="1 4">
    <name type="scientific">Paraburkholderia hospita</name>
    <dbReference type="NCBI Taxonomy" id="169430"/>
    <lineage>
        <taxon>Bacteria</taxon>
        <taxon>Pseudomonadati</taxon>
        <taxon>Pseudomonadota</taxon>
        <taxon>Betaproteobacteria</taxon>
        <taxon>Burkholderiales</taxon>
        <taxon>Burkholderiaceae</taxon>
        <taxon>Paraburkholderia</taxon>
    </lineage>
</organism>
<dbReference type="EMBL" id="CP026106">
    <property type="protein sequence ID" value="AUT72860.1"/>
    <property type="molecule type" value="Genomic_DNA"/>
</dbReference>
<protein>
    <submittedName>
        <fullName evidence="1">PAAR domain-containing protein</fullName>
    </submittedName>
    <submittedName>
        <fullName evidence="2">PAAR repeat-containing protein</fullName>
    </submittedName>
</protein>
<evidence type="ECO:0000313" key="1">
    <source>
        <dbReference type="EMBL" id="AUT72860.1"/>
    </source>
</evidence>
<proteinExistence type="predicted"/>
<gene>
    <name evidence="1" type="ORF">C2L64_32720</name>
    <name evidence="2" type="ORF">WQE_05307</name>
</gene>
<evidence type="ECO:0000313" key="2">
    <source>
        <dbReference type="EMBL" id="EIN02166.1"/>
    </source>
</evidence>
<dbReference type="Gene3D" id="2.60.200.60">
    <property type="match status" value="1"/>
</dbReference>
<evidence type="ECO:0000313" key="4">
    <source>
        <dbReference type="Proteomes" id="UP000236649"/>
    </source>
</evidence>
<dbReference type="InterPro" id="IPR008727">
    <property type="entry name" value="PAAR_motif"/>
</dbReference>
<dbReference type="RefSeq" id="WP_007578499.1">
    <property type="nucleotide sequence ID" value="NZ_FNXA01000003.1"/>
</dbReference>
<evidence type="ECO:0000313" key="3">
    <source>
        <dbReference type="Proteomes" id="UP000004980"/>
    </source>
</evidence>
<dbReference type="CDD" id="cd14744">
    <property type="entry name" value="PAAR_CT_2"/>
    <property type="match status" value="1"/>
</dbReference>
<name>A0AAN1JF40_9BURK</name>
<dbReference type="Proteomes" id="UP000236649">
    <property type="component" value="Chromosome 2"/>
</dbReference>
<keyword evidence="3" id="KW-1185">Reference proteome</keyword>